<evidence type="ECO:0000313" key="2">
    <source>
        <dbReference type="Proteomes" id="UP000637578"/>
    </source>
</evidence>
<proteinExistence type="predicted"/>
<protein>
    <submittedName>
        <fullName evidence="1">Uncharacterized protein</fullName>
    </submittedName>
</protein>
<reference evidence="1" key="1">
    <citation type="journal article" date="2014" name="Int. J. Syst. Evol. Microbiol.">
        <title>Complete genome sequence of Corynebacterium casei LMG S-19264T (=DSM 44701T), isolated from a smear-ripened cheese.</title>
        <authorList>
            <consortium name="US DOE Joint Genome Institute (JGI-PGF)"/>
            <person name="Walter F."/>
            <person name="Albersmeier A."/>
            <person name="Kalinowski J."/>
            <person name="Ruckert C."/>
        </authorList>
    </citation>
    <scope>NUCLEOTIDE SEQUENCE</scope>
    <source>
        <strain evidence="1">CGMCC 4.5737</strain>
    </source>
</reference>
<evidence type="ECO:0000313" key="1">
    <source>
        <dbReference type="EMBL" id="GGM48473.1"/>
    </source>
</evidence>
<gene>
    <name evidence="1" type="ORF">GCM10012275_19290</name>
</gene>
<keyword evidence="2" id="KW-1185">Reference proteome</keyword>
<reference evidence="1" key="2">
    <citation type="submission" date="2020-09" db="EMBL/GenBank/DDBJ databases">
        <authorList>
            <person name="Sun Q."/>
            <person name="Zhou Y."/>
        </authorList>
    </citation>
    <scope>NUCLEOTIDE SEQUENCE</scope>
    <source>
        <strain evidence="1">CGMCC 4.5737</strain>
    </source>
</reference>
<dbReference type="RefSeq" id="WP_189056063.1">
    <property type="nucleotide sequence ID" value="NZ_BMMK01000006.1"/>
</dbReference>
<accession>A0A8J3CEG5</accession>
<dbReference type="EMBL" id="BMMK01000006">
    <property type="protein sequence ID" value="GGM48473.1"/>
    <property type="molecule type" value="Genomic_DNA"/>
</dbReference>
<sequence length="118" mass="13213">MAAEQYATVADLRALDGLNDEYVYPDAVLSEAIAFAVETVTEYCGQDWEAPPVAIRWAVRTIARQWCIDLHSRIPDRSLQVNTDYGQVTLAQPGGPFRPTSLPEVNAVLSRYRIRSPF</sequence>
<dbReference type="AlphaFoldDB" id="A0A8J3CEG5"/>
<dbReference type="Proteomes" id="UP000637578">
    <property type="component" value="Unassembled WGS sequence"/>
</dbReference>
<organism evidence="1 2">
    <name type="scientific">Longimycelium tulufanense</name>
    <dbReference type="NCBI Taxonomy" id="907463"/>
    <lineage>
        <taxon>Bacteria</taxon>
        <taxon>Bacillati</taxon>
        <taxon>Actinomycetota</taxon>
        <taxon>Actinomycetes</taxon>
        <taxon>Pseudonocardiales</taxon>
        <taxon>Pseudonocardiaceae</taxon>
        <taxon>Longimycelium</taxon>
    </lineage>
</organism>
<comment type="caution">
    <text evidence="1">The sequence shown here is derived from an EMBL/GenBank/DDBJ whole genome shotgun (WGS) entry which is preliminary data.</text>
</comment>
<name>A0A8J3CEG5_9PSEU</name>